<dbReference type="RefSeq" id="WP_036086656.1">
    <property type="nucleotide sequence ID" value="NZ_CBCSHQ010000002.1"/>
</dbReference>
<evidence type="ECO:0000313" key="22">
    <source>
        <dbReference type="Proteomes" id="UP000541735"/>
    </source>
</evidence>
<name>A0A099W3N4_9LIST</name>
<evidence type="ECO:0000313" key="3">
    <source>
        <dbReference type="EMBL" id="MBC1315403.1"/>
    </source>
</evidence>
<feature type="transmembrane region" description="Helical" evidence="1">
    <location>
        <begin position="94"/>
        <end position="124"/>
    </location>
</feature>
<evidence type="ECO:0000313" key="30">
    <source>
        <dbReference type="Proteomes" id="UP000586951"/>
    </source>
</evidence>
<reference evidence="2 17" key="1">
    <citation type="submission" date="2014-05" db="EMBL/GenBank/DDBJ databases">
        <title>Novel Listeriaceae from food processing environments.</title>
        <authorList>
            <person name="den Bakker H.C."/>
        </authorList>
    </citation>
    <scope>NUCLEOTIDE SEQUENCE [LARGE SCALE GENOMIC DNA]</scope>
    <source>
        <strain evidence="2 17">FSL A5-0281</strain>
    </source>
</reference>
<evidence type="ECO:0000313" key="19">
    <source>
        <dbReference type="Proteomes" id="UP000529446"/>
    </source>
</evidence>
<proteinExistence type="predicted"/>
<dbReference type="Proteomes" id="UP000519573">
    <property type="component" value="Unassembled WGS sequence"/>
</dbReference>
<evidence type="ECO:0000256" key="1">
    <source>
        <dbReference type="SAM" id="Phobius"/>
    </source>
</evidence>
<keyword evidence="17" id="KW-1185">Reference proteome</keyword>
<dbReference type="EMBL" id="JAARMV010000002">
    <property type="protein sequence ID" value="MBC2372754.1"/>
    <property type="molecule type" value="Genomic_DNA"/>
</dbReference>
<feature type="transmembrane region" description="Helical" evidence="1">
    <location>
        <begin position="52"/>
        <end position="74"/>
    </location>
</feature>
<dbReference type="Proteomes" id="UP000586951">
    <property type="component" value="Unassembled WGS sequence"/>
</dbReference>
<dbReference type="Proteomes" id="UP000546244">
    <property type="component" value="Unassembled WGS sequence"/>
</dbReference>
<evidence type="ECO:0000313" key="11">
    <source>
        <dbReference type="EMBL" id="MBC2003844.1"/>
    </source>
</evidence>
<protein>
    <submittedName>
        <fullName evidence="2">Uncharacterized protein</fullName>
    </submittedName>
</protein>
<evidence type="ECO:0000313" key="15">
    <source>
        <dbReference type="EMBL" id="MBC2239286.1"/>
    </source>
</evidence>
<dbReference type="Proteomes" id="UP000029844">
    <property type="component" value="Unassembled WGS sequence"/>
</dbReference>
<evidence type="ECO:0000313" key="24">
    <source>
        <dbReference type="Proteomes" id="UP000543379"/>
    </source>
</evidence>
<dbReference type="EMBL" id="JAARRU010000001">
    <property type="protein sequence ID" value="MBC1564633.1"/>
    <property type="molecule type" value="Genomic_DNA"/>
</dbReference>
<evidence type="ECO:0000313" key="21">
    <source>
        <dbReference type="Proteomes" id="UP000539064"/>
    </source>
</evidence>
<dbReference type="EMBL" id="JAARYH010000001">
    <property type="protein sequence ID" value="MBC2165207.1"/>
    <property type="molecule type" value="Genomic_DNA"/>
</dbReference>
<evidence type="ECO:0000313" key="6">
    <source>
        <dbReference type="EMBL" id="MBC1560870.1"/>
    </source>
</evidence>
<dbReference type="GeneID" id="58717928"/>
<dbReference type="EMBL" id="JAARUV010000001">
    <property type="protein sequence ID" value="MBC1778112.1"/>
    <property type="molecule type" value="Genomic_DNA"/>
</dbReference>
<dbReference type="Proteomes" id="UP000539064">
    <property type="component" value="Unassembled WGS sequence"/>
</dbReference>
<evidence type="ECO:0000313" key="10">
    <source>
        <dbReference type="EMBL" id="MBC1795490.1"/>
    </source>
</evidence>
<dbReference type="AlphaFoldDB" id="A0A099W3N4"/>
<dbReference type="EMBL" id="JAARPL010000003">
    <property type="protein sequence ID" value="MBC1371815.1"/>
    <property type="molecule type" value="Genomic_DNA"/>
</dbReference>
<evidence type="ECO:0000313" key="25">
    <source>
        <dbReference type="Proteomes" id="UP000546244"/>
    </source>
</evidence>
<evidence type="ECO:0000313" key="27">
    <source>
        <dbReference type="Proteomes" id="UP000547643"/>
    </source>
</evidence>
<evidence type="ECO:0000313" key="16">
    <source>
        <dbReference type="EMBL" id="MBC2372754.1"/>
    </source>
</evidence>
<dbReference type="Proteomes" id="UP000553016">
    <property type="component" value="Unassembled WGS sequence"/>
</dbReference>
<keyword evidence="1" id="KW-1133">Transmembrane helix</keyword>
<dbReference type="STRING" id="1552123.EP57_11195"/>
<gene>
    <name evidence="2" type="ORF">EP57_11195</name>
    <name evidence="4" type="ORF">HB759_01230</name>
    <name evidence="3" type="ORF">HB811_01345</name>
    <name evidence="5" type="ORF">HB847_05480</name>
    <name evidence="6" type="ORF">HB902_02215</name>
    <name evidence="7" type="ORF">HB907_04395</name>
    <name evidence="16" type="ORF">HBP98_12150</name>
    <name evidence="8" type="ORF">HCA46_04615</name>
    <name evidence="9" type="ORF">HCA52_09715</name>
    <name evidence="10" type="ORF">HCA55_02080</name>
    <name evidence="11" type="ORF">HCA78_08705</name>
    <name evidence="12" type="ORF">HCB06_12050</name>
    <name evidence="13" type="ORF">HCB26_01295</name>
    <name evidence="14" type="ORF">HCB27_06105</name>
    <name evidence="15" type="ORF">HCB35_02260</name>
</gene>
<dbReference type="EMBL" id="JAARXI010000006">
    <property type="protein sequence ID" value="MBC2117351.1"/>
    <property type="molecule type" value="Genomic_DNA"/>
</dbReference>
<dbReference type="EMBL" id="JNFA01000024">
    <property type="protein sequence ID" value="KGL40449.1"/>
    <property type="molecule type" value="Genomic_DNA"/>
</dbReference>
<dbReference type="EMBL" id="JAARVD010000001">
    <property type="protein sequence ID" value="MBC1795490.1"/>
    <property type="molecule type" value="Genomic_DNA"/>
</dbReference>
<dbReference type="EMBL" id="JAAROL010000001">
    <property type="protein sequence ID" value="MBC1330560.1"/>
    <property type="molecule type" value="Genomic_DNA"/>
</dbReference>
<sequence length="142" mass="15915">MSRRLERVFIYIAAAWQLLDGLLTIFVYGVFIKKQGLDVAGLSVAQMRAMKALFGSIFNFVVIFGVLLILLGLLNIYLARKHWKDGAVGWKLPVWLLVCGIFSYFIMDIPNIFLFMSAGIIGLAKNKGMRARQNVTIGEELG</sequence>
<dbReference type="Proteomes" id="UP000546806">
    <property type="component" value="Unassembled WGS sequence"/>
</dbReference>
<evidence type="ECO:0000313" key="31">
    <source>
        <dbReference type="Proteomes" id="UP000591929"/>
    </source>
</evidence>
<evidence type="ECO:0000313" key="14">
    <source>
        <dbReference type="EMBL" id="MBC2176177.1"/>
    </source>
</evidence>
<dbReference type="EMBL" id="JAARZA010000001">
    <property type="protein sequence ID" value="MBC2239286.1"/>
    <property type="molecule type" value="Genomic_DNA"/>
</dbReference>
<evidence type="ECO:0000313" key="20">
    <source>
        <dbReference type="Proteomes" id="UP000532866"/>
    </source>
</evidence>
<dbReference type="EMBL" id="JAAROV010000001">
    <property type="protein sequence ID" value="MBC1315403.1"/>
    <property type="molecule type" value="Genomic_DNA"/>
</dbReference>
<evidence type="ECO:0000313" key="4">
    <source>
        <dbReference type="EMBL" id="MBC1330560.1"/>
    </source>
</evidence>
<evidence type="ECO:0000313" key="26">
    <source>
        <dbReference type="Proteomes" id="UP000546806"/>
    </source>
</evidence>
<evidence type="ECO:0000313" key="28">
    <source>
        <dbReference type="Proteomes" id="UP000548082"/>
    </source>
</evidence>
<dbReference type="Proteomes" id="UP000541955">
    <property type="component" value="Unassembled WGS sequence"/>
</dbReference>
<dbReference type="EMBL" id="JAARRW010000001">
    <property type="protein sequence ID" value="MBC1560870.1"/>
    <property type="molecule type" value="Genomic_DNA"/>
</dbReference>
<evidence type="ECO:0000313" key="9">
    <source>
        <dbReference type="EMBL" id="MBC1793691.1"/>
    </source>
</evidence>
<evidence type="ECO:0000313" key="17">
    <source>
        <dbReference type="Proteomes" id="UP000029844"/>
    </source>
</evidence>
<dbReference type="Proteomes" id="UP000547643">
    <property type="component" value="Unassembled WGS sequence"/>
</dbReference>
<dbReference type="Proteomes" id="UP000543379">
    <property type="component" value="Unassembled WGS sequence"/>
</dbReference>
<evidence type="ECO:0000313" key="18">
    <source>
        <dbReference type="Proteomes" id="UP000519573"/>
    </source>
</evidence>
<comment type="caution">
    <text evidence="2">The sequence shown here is derived from an EMBL/GenBank/DDBJ whole genome shotgun (WGS) entry which is preliminary data.</text>
</comment>
<feature type="transmembrane region" description="Helical" evidence="1">
    <location>
        <begin position="12"/>
        <end position="31"/>
    </location>
</feature>
<evidence type="ECO:0000313" key="13">
    <source>
        <dbReference type="EMBL" id="MBC2165207.1"/>
    </source>
</evidence>
<keyword evidence="1" id="KW-0812">Transmembrane</keyword>
<dbReference type="eggNOG" id="ENOG5032RCV">
    <property type="taxonomic scope" value="Bacteria"/>
</dbReference>
<organism evidence="2 17">
    <name type="scientific">Listeria booriae</name>
    <dbReference type="NCBI Taxonomy" id="1552123"/>
    <lineage>
        <taxon>Bacteria</taxon>
        <taxon>Bacillati</taxon>
        <taxon>Bacillota</taxon>
        <taxon>Bacilli</taxon>
        <taxon>Bacillales</taxon>
        <taxon>Listeriaceae</taxon>
        <taxon>Listeria</taxon>
    </lineage>
</organism>
<dbReference type="Proteomes" id="UP000541735">
    <property type="component" value="Unassembled WGS sequence"/>
</dbReference>
<dbReference type="Proteomes" id="UP000529446">
    <property type="component" value="Unassembled WGS sequence"/>
</dbReference>
<dbReference type="Proteomes" id="UP000548082">
    <property type="component" value="Unassembled WGS sequence"/>
</dbReference>
<evidence type="ECO:0000313" key="7">
    <source>
        <dbReference type="EMBL" id="MBC1564633.1"/>
    </source>
</evidence>
<evidence type="ECO:0000313" key="23">
    <source>
        <dbReference type="Proteomes" id="UP000541955"/>
    </source>
</evidence>
<evidence type="ECO:0000313" key="2">
    <source>
        <dbReference type="EMBL" id="KGL40449.1"/>
    </source>
</evidence>
<reference evidence="18 19" key="2">
    <citation type="submission" date="2020-03" db="EMBL/GenBank/DDBJ databases">
        <title>Soil Listeria distribution.</title>
        <authorList>
            <person name="Liao J."/>
            <person name="Wiedmann M."/>
        </authorList>
    </citation>
    <scope>NUCLEOTIDE SEQUENCE [LARGE SCALE GENOMIC DNA]</scope>
    <source>
        <strain evidence="15 29">FSL L7-0149</strain>
        <strain evidence="13 18">FSL L7-0245</strain>
        <strain evidence="14 22">FSL L7-0259</strain>
        <strain evidence="12 19">FSL L7-0360</strain>
        <strain evidence="11 26">FSL L7-0435</strain>
        <strain evidence="9 21">FSL L7-0978</strain>
        <strain evidence="10 28">FSL L7-0990</strain>
        <strain evidence="8 27">FSL L7-1017</strain>
        <strain evidence="6 23">FSL L7-1387</strain>
        <strain evidence="7 30">FSL L7-1427</strain>
        <strain evidence="5 31">FSL L7-1681</strain>
        <strain evidence="3 24">FSL L7-1816</strain>
        <strain evidence="4 20">FSL L7-1833</strain>
        <strain evidence="16 25">FSL L7-1850</strain>
    </source>
</reference>
<evidence type="ECO:0000313" key="5">
    <source>
        <dbReference type="EMBL" id="MBC1371815.1"/>
    </source>
</evidence>
<accession>A0A099W3N4</accession>
<dbReference type="Proteomes" id="UP000532866">
    <property type="component" value="Unassembled WGS sequence"/>
</dbReference>
<dbReference type="EMBL" id="JAARYD010000003">
    <property type="protein sequence ID" value="MBC2176177.1"/>
    <property type="molecule type" value="Genomic_DNA"/>
</dbReference>
<dbReference type="OrthoDB" id="2361109at2"/>
<dbReference type="EMBL" id="JAARVG010000008">
    <property type="protein sequence ID" value="MBC1793691.1"/>
    <property type="molecule type" value="Genomic_DNA"/>
</dbReference>
<dbReference type="Proteomes" id="UP000591929">
    <property type="component" value="Unassembled WGS sequence"/>
</dbReference>
<keyword evidence="1" id="KW-0472">Membrane</keyword>
<dbReference type="EMBL" id="JAARWW010000003">
    <property type="protein sequence ID" value="MBC2003844.1"/>
    <property type="molecule type" value="Genomic_DNA"/>
</dbReference>
<evidence type="ECO:0000313" key="29">
    <source>
        <dbReference type="Proteomes" id="UP000553016"/>
    </source>
</evidence>
<evidence type="ECO:0000313" key="8">
    <source>
        <dbReference type="EMBL" id="MBC1778112.1"/>
    </source>
</evidence>
<evidence type="ECO:0000313" key="12">
    <source>
        <dbReference type="EMBL" id="MBC2117351.1"/>
    </source>
</evidence>